<protein>
    <submittedName>
        <fullName evidence="1">Uncharacterized protein</fullName>
    </submittedName>
</protein>
<keyword evidence="2" id="KW-1185">Reference proteome</keyword>
<organism evidence="1 2">
    <name type="scientific">Pseudomonas panipatensis</name>
    <dbReference type="NCBI Taxonomy" id="428992"/>
    <lineage>
        <taxon>Bacteria</taxon>
        <taxon>Pseudomonadati</taxon>
        <taxon>Pseudomonadota</taxon>
        <taxon>Gammaproteobacteria</taxon>
        <taxon>Pseudomonadales</taxon>
        <taxon>Pseudomonadaceae</taxon>
        <taxon>Pseudomonas</taxon>
    </lineage>
</organism>
<reference evidence="2" key="1">
    <citation type="submission" date="2016-10" db="EMBL/GenBank/DDBJ databases">
        <authorList>
            <person name="Varghese N."/>
            <person name="Submissions S."/>
        </authorList>
    </citation>
    <scope>NUCLEOTIDE SEQUENCE [LARGE SCALE GENOMIC DNA]</scope>
    <source>
        <strain evidence="2">CCM 7469</strain>
    </source>
</reference>
<dbReference type="Proteomes" id="UP000199636">
    <property type="component" value="Unassembled WGS sequence"/>
</dbReference>
<dbReference type="EMBL" id="FNDS01000011">
    <property type="protein sequence ID" value="SDI54733.1"/>
    <property type="molecule type" value="Genomic_DNA"/>
</dbReference>
<gene>
    <name evidence="1" type="ORF">SAMN05216272_111138</name>
</gene>
<accession>A0A1G8LGF4</accession>
<evidence type="ECO:0000313" key="1">
    <source>
        <dbReference type="EMBL" id="SDI54733.1"/>
    </source>
</evidence>
<dbReference type="RefSeq" id="WP_090266870.1">
    <property type="nucleotide sequence ID" value="NZ_FNDS01000011.1"/>
</dbReference>
<evidence type="ECO:0000313" key="2">
    <source>
        <dbReference type="Proteomes" id="UP000199636"/>
    </source>
</evidence>
<dbReference type="AlphaFoldDB" id="A0A1G8LGF4"/>
<dbReference type="STRING" id="428992.SAMN05216272_111138"/>
<name>A0A1G8LGF4_9PSED</name>
<sequence length="89" mass="10133">MTSRTEKAWKLIRHEIERQSRSDYPSDDVAIGMIQMAYALGDIGDRQELVLTKEAATTVRLRRAELRQQKIVKLIGGTDHVHAPCHLAH</sequence>
<proteinExistence type="predicted"/>